<keyword evidence="2" id="KW-0808">Transferase</keyword>
<sequence>MKVAFGTVIYEEGFDYVLDYISSLNNQTYNDFDILLLNDNLSNEQESYIYDNLIIKPKIFKNMNGLKPHQLRVELIRKAKVENYDLLILGDFDDVFSEDRISSMVAEFDNEFCFFYNELYYMGSTKKFFSKIPDITQDIGCILESNYIGLSNSALNLNYITKHIVNELNGCTNSVFDWYMYSLLLHLGLKGKKITGGKTFYRIHELNIAGKSNDSYEDITKELEIKIRHYLALKNKNIIYSEKLKDYIKLKRDIENKKLNIMDYIDHGNDYWWGKLNLNKMECFKND</sequence>
<proteinExistence type="predicted"/>
<dbReference type="InterPro" id="IPR029044">
    <property type="entry name" value="Nucleotide-diphossugar_trans"/>
</dbReference>
<dbReference type="Gene3D" id="3.90.550.10">
    <property type="entry name" value="Spore Coat Polysaccharide Biosynthesis Protein SpsA, Chain A"/>
    <property type="match status" value="1"/>
</dbReference>
<keyword evidence="3" id="KW-1185">Reference proteome</keyword>
<comment type="caution">
    <text evidence="2">The sequence shown here is derived from an EMBL/GenBank/DDBJ whole genome shotgun (WGS) entry which is preliminary data.</text>
</comment>
<dbReference type="EMBL" id="WJNG01000001">
    <property type="protein sequence ID" value="MRH41222.1"/>
    <property type="molecule type" value="Genomic_DNA"/>
</dbReference>
<dbReference type="RefSeq" id="WP_153734885.1">
    <property type="nucleotide sequence ID" value="NZ_WJNG01000001.1"/>
</dbReference>
<organism evidence="2 3">
    <name type="scientific">Aquibacillus halophilus</name>
    <dbReference type="NCBI Taxonomy" id="930132"/>
    <lineage>
        <taxon>Bacteria</taxon>
        <taxon>Bacillati</taxon>
        <taxon>Bacillota</taxon>
        <taxon>Bacilli</taxon>
        <taxon>Bacillales</taxon>
        <taxon>Bacillaceae</taxon>
        <taxon>Aquibacillus</taxon>
    </lineage>
</organism>
<dbReference type="SUPFAM" id="SSF53448">
    <property type="entry name" value="Nucleotide-diphospho-sugar transferases"/>
    <property type="match status" value="1"/>
</dbReference>
<dbReference type="Proteomes" id="UP000799092">
    <property type="component" value="Unassembled WGS sequence"/>
</dbReference>
<dbReference type="Pfam" id="PF00535">
    <property type="entry name" value="Glycos_transf_2"/>
    <property type="match status" value="1"/>
</dbReference>
<name>A0A6A8DIU4_9BACI</name>
<reference evidence="2" key="1">
    <citation type="submission" date="2019-11" db="EMBL/GenBank/DDBJ databases">
        <authorList>
            <person name="Li J."/>
        </authorList>
    </citation>
    <scope>NUCLEOTIDE SEQUENCE</scope>
    <source>
        <strain evidence="2">B6B</strain>
    </source>
</reference>
<dbReference type="InterPro" id="IPR001173">
    <property type="entry name" value="Glyco_trans_2-like"/>
</dbReference>
<dbReference type="AlphaFoldDB" id="A0A6A8DIU4"/>
<accession>A0A6A8DIU4</accession>
<dbReference type="OrthoDB" id="7055134at2"/>
<protein>
    <submittedName>
        <fullName evidence="2">Glycosyltransferase</fullName>
    </submittedName>
</protein>
<dbReference type="GO" id="GO:0016740">
    <property type="term" value="F:transferase activity"/>
    <property type="evidence" value="ECO:0007669"/>
    <property type="project" value="UniProtKB-KW"/>
</dbReference>
<evidence type="ECO:0000259" key="1">
    <source>
        <dbReference type="Pfam" id="PF00535"/>
    </source>
</evidence>
<evidence type="ECO:0000313" key="2">
    <source>
        <dbReference type="EMBL" id="MRH41222.1"/>
    </source>
</evidence>
<feature type="domain" description="Glycosyltransferase 2-like" evidence="1">
    <location>
        <begin position="8"/>
        <end position="111"/>
    </location>
</feature>
<evidence type="ECO:0000313" key="3">
    <source>
        <dbReference type="Proteomes" id="UP000799092"/>
    </source>
</evidence>
<gene>
    <name evidence="2" type="ORF">GH741_00875</name>
</gene>